<accession>A0AA40AB74</accession>
<proteinExistence type="predicted"/>
<dbReference type="InterPro" id="IPR000845">
    <property type="entry name" value="Nucleoside_phosphorylase_d"/>
</dbReference>
<dbReference type="GO" id="GO:0003824">
    <property type="term" value="F:catalytic activity"/>
    <property type="evidence" value="ECO:0007669"/>
    <property type="project" value="InterPro"/>
</dbReference>
<dbReference type="InterPro" id="IPR035994">
    <property type="entry name" value="Nucleoside_phosphorylase_sf"/>
</dbReference>
<protein>
    <submittedName>
        <fullName evidence="3">Nucleoside phosphorylase domain-containing protein</fullName>
    </submittedName>
</protein>
<dbReference type="Proteomes" id="UP001172101">
    <property type="component" value="Unassembled WGS sequence"/>
</dbReference>
<dbReference type="PANTHER" id="PTHR46082:SF6">
    <property type="entry name" value="AAA+ ATPASE DOMAIN-CONTAINING PROTEIN-RELATED"/>
    <property type="match status" value="1"/>
</dbReference>
<dbReference type="Gene3D" id="3.40.50.1580">
    <property type="entry name" value="Nucleoside phosphorylase domain"/>
    <property type="match status" value="1"/>
</dbReference>
<dbReference type="GO" id="GO:0009116">
    <property type="term" value="P:nucleoside metabolic process"/>
    <property type="evidence" value="ECO:0007669"/>
    <property type="project" value="InterPro"/>
</dbReference>
<keyword evidence="4" id="KW-1185">Reference proteome</keyword>
<evidence type="ECO:0000313" key="3">
    <source>
        <dbReference type="EMBL" id="KAK0712637.1"/>
    </source>
</evidence>
<gene>
    <name evidence="3" type="ORF">B0T26DRAFT_342406</name>
</gene>
<feature type="domain" description="Nucleoside phosphorylase" evidence="2">
    <location>
        <begin position="15"/>
        <end position="160"/>
    </location>
</feature>
<evidence type="ECO:0000256" key="1">
    <source>
        <dbReference type="SAM" id="MobiDB-lite"/>
    </source>
</evidence>
<dbReference type="SUPFAM" id="SSF53167">
    <property type="entry name" value="Purine and uridine phosphorylases"/>
    <property type="match status" value="1"/>
</dbReference>
<dbReference type="EMBL" id="JAUIRO010000005">
    <property type="protein sequence ID" value="KAK0712637.1"/>
    <property type="molecule type" value="Genomic_DNA"/>
</dbReference>
<dbReference type="AlphaFoldDB" id="A0AA40AB74"/>
<name>A0AA40AB74_9PEZI</name>
<dbReference type="GeneID" id="85317757"/>
<organism evidence="3 4">
    <name type="scientific">Lasiosphaeria miniovina</name>
    <dbReference type="NCBI Taxonomy" id="1954250"/>
    <lineage>
        <taxon>Eukaryota</taxon>
        <taxon>Fungi</taxon>
        <taxon>Dikarya</taxon>
        <taxon>Ascomycota</taxon>
        <taxon>Pezizomycotina</taxon>
        <taxon>Sordariomycetes</taxon>
        <taxon>Sordariomycetidae</taxon>
        <taxon>Sordariales</taxon>
        <taxon>Lasiosphaeriaceae</taxon>
        <taxon>Lasiosphaeria</taxon>
    </lineage>
</organism>
<dbReference type="InterPro" id="IPR053137">
    <property type="entry name" value="NLR-like"/>
</dbReference>
<dbReference type="Pfam" id="PF01048">
    <property type="entry name" value="PNP_UDP_1"/>
    <property type="match status" value="1"/>
</dbReference>
<feature type="region of interest" description="Disordered" evidence="1">
    <location>
        <begin position="514"/>
        <end position="545"/>
    </location>
</feature>
<dbReference type="PANTHER" id="PTHR46082">
    <property type="entry name" value="ATP/GTP-BINDING PROTEIN-RELATED"/>
    <property type="match status" value="1"/>
</dbReference>
<sequence length="545" mass="60893">MGDIRPRSRDEFRDAILCALPPEAEAVLDLFDCFWDDDGDVYGKATNDPNDYRTGRIGQDNVVLCITGVGKAKAATAISSLKWSYTQVQRAFVVGICGGVPRPKPHDTGAEILLGDVIISSAVVQSDFGSRWGGDCFEIKTSNQDRLGKADASVSAQLRSLGIPQNKDRLEERAARFLSELQERRPRRYDYPGTALDRLYPSTYRHRHRRMGPCKCTDRQPCATAAAATCHTVGCEESEITTSRPRLAQKRRLEGEGETLEAQAPVVHIGSIASGDTVMKSAEVRDQIARDLDVIGFEMEAVGVWDQQNVACVVVKGVCDYADCHKNDIWQRFASAAAASVMKGMLKYRVRADETPPLSIIDEHRASRQLQNMVYQNEIAVAMARLEGENRMLHHTVAMLQDNISAMIHAQPGLQSRLVPQLSDQSVRVVDARAECMIVHLGTITSKEVGLLIKFRPEREELTMDTGIHVYSERPISGHRLRQDREARVVSRRPGYRTCRRLFEAMELDHEARESVEHEHGVQTTQLTARSAMPFVPVHKPRTHD</sequence>
<evidence type="ECO:0000259" key="2">
    <source>
        <dbReference type="Pfam" id="PF01048"/>
    </source>
</evidence>
<reference evidence="3" key="1">
    <citation type="submission" date="2023-06" db="EMBL/GenBank/DDBJ databases">
        <title>Genome-scale phylogeny and comparative genomics of the fungal order Sordariales.</title>
        <authorList>
            <consortium name="Lawrence Berkeley National Laboratory"/>
            <person name="Hensen N."/>
            <person name="Bonometti L."/>
            <person name="Westerberg I."/>
            <person name="Brannstrom I.O."/>
            <person name="Guillou S."/>
            <person name="Cros-Aarteil S."/>
            <person name="Calhoun S."/>
            <person name="Haridas S."/>
            <person name="Kuo A."/>
            <person name="Mondo S."/>
            <person name="Pangilinan J."/>
            <person name="Riley R."/>
            <person name="LaButti K."/>
            <person name="Andreopoulos B."/>
            <person name="Lipzen A."/>
            <person name="Chen C."/>
            <person name="Yanf M."/>
            <person name="Daum C."/>
            <person name="Ng V."/>
            <person name="Clum A."/>
            <person name="Steindorff A."/>
            <person name="Ohm R."/>
            <person name="Martin F."/>
            <person name="Silar P."/>
            <person name="Natvig D."/>
            <person name="Lalanne C."/>
            <person name="Gautier V."/>
            <person name="Ament-velasquez S.L."/>
            <person name="Kruys A."/>
            <person name="Hutchinson M.I."/>
            <person name="Powell A.J."/>
            <person name="Barry K."/>
            <person name="Miller A.N."/>
            <person name="Grigoriev I.V."/>
            <person name="Debuchy R."/>
            <person name="Gladieux P."/>
            <person name="Thoren M.H."/>
            <person name="Johannesson H."/>
        </authorList>
    </citation>
    <scope>NUCLEOTIDE SEQUENCE</scope>
    <source>
        <strain evidence="3">SMH2392-1A</strain>
    </source>
</reference>
<comment type="caution">
    <text evidence="3">The sequence shown here is derived from an EMBL/GenBank/DDBJ whole genome shotgun (WGS) entry which is preliminary data.</text>
</comment>
<dbReference type="RefSeq" id="XP_060293960.1">
    <property type="nucleotide sequence ID" value="XM_060434487.1"/>
</dbReference>
<evidence type="ECO:0000313" key="4">
    <source>
        <dbReference type="Proteomes" id="UP001172101"/>
    </source>
</evidence>